<keyword evidence="3" id="KW-0808">Transferase</keyword>
<feature type="domain" description="Protein kinase" evidence="12">
    <location>
        <begin position="200"/>
        <end position="457"/>
    </location>
</feature>
<dbReference type="SUPFAM" id="SSF56112">
    <property type="entry name" value="Protein kinase-like (PK-like)"/>
    <property type="match status" value="1"/>
</dbReference>
<evidence type="ECO:0000313" key="13">
    <source>
        <dbReference type="EMBL" id="CCA68314.1"/>
    </source>
</evidence>
<keyword evidence="14" id="KW-1185">Reference proteome</keyword>
<dbReference type="Pfam" id="PF00069">
    <property type="entry name" value="Pkinase"/>
    <property type="match status" value="1"/>
</dbReference>
<dbReference type="STRING" id="1109443.G4TAI9"/>
<evidence type="ECO:0000256" key="3">
    <source>
        <dbReference type="ARBA" id="ARBA00022679"/>
    </source>
</evidence>
<dbReference type="PROSITE" id="PS00108">
    <property type="entry name" value="PROTEIN_KINASE_ST"/>
    <property type="match status" value="1"/>
</dbReference>
<evidence type="ECO:0000256" key="7">
    <source>
        <dbReference type="ARBA" id="ARBA00038035"/>
    </source>
</evidence>
<dbReference type="PANTHER" id="PTHR48013">
    <property type="entry name" value="DUAL SPECIFICITY MITOGEN-ACTIVATED PROTEIN KINASE KINASE 5-RELATED"/>
    <property type="match status" value="1"/>
</dbReference>
<organism evidence="13 14">
    <name type="scientific">Serendipita indica (strain DSM 11827)</name>
    <name type="common">Root endophyte fungus</name>
    <name type="synonym">Piriformospora indica</name>
    <dbReference type="NCBI Taxonomy" id="1109443"/>
    <lineage>
        <taxon>Eukaryota</taxon>
        <taxon>Fungi</taxon>
        <taxon>Dikarya</taxon>
        <taxon>Basidiomycota</taxon>
        <taxon>Agaricomycotina</taxon>
        <taxon>Agaricomycetes</taxon>
        <taxon>Sebacinales</taxon>
        <taxon>Serendipitaceae</taxon>
        <taxon>Serendipita</taxon>
    </lineage>
</organism>
<name>G4TAI9_SERID</name>
<evidence type="ECO:0000256" key="1">
    <source>
        <dbReference type="ARBA" id="ARBA00022527"/>
    </source>
</evidence>
<dbReference type="Gene3D" id="1.10.510.10">
    <property type="entry name" value="Transferase(Phosphotransferase) domain 1"/>
    <property type="match status" value="1"/>
</dbReference>
<dbReference type="eggNOG" id="KOG0581">
    <property type="taxonomic scope" value="Eukaryota"/>
</dbReference>
<dbReference type="EC" id="2.7.12.2" evidence="8"/>
<dbReference type="EMBL" id="CAFZ01000030">
    <property type="protein sequence ID" value="CCA68314.1"/>
    <property type="molecule type" value="Genomic_DNA"/>
</dbReference>
<evidence type="ECO:0000313" key="14">
    <source>
        <dbReference type="Proteomes" id="UP000007148"/>
    </source>
</evidence>
<evidence type="ECO:0000256" key="5">
    <source>
        <dbReference type="ARBA" id="ARBA00022777"/>
    </source>
</evidence>
<dbReference type="GO" id="GO:0071474">
    <property type="term" value="P:cellular hyperosmotic response"/>
    <property type="evidence" value="ECO:0007669"/>
    <property type="project" value="TreeGrafter"/>
</dbReference>
<evidence type="ECO:0000259" key="12">
    <source>
        <dbReference type="PROSITE" id="PS50011"/>
    </source>
</evidence>
<dbReference type="Proteomes" id="UP000007148">
    <property type="component" value="Unassembled WGS sequence"/>
</dbReference>
<sequence length="496" mass="53404">MDARMHQQRPIAGFSSPVVPRARPLVNGAAGAAAASRIPPSLQAKMAALANKSQQATTSNNQAMDATVHALMRATLADKPPLHPNGTPALSTPGLGTSPVGRGPPSGIGARRAKPGMKLSDMSGFGGAAETFGLRAGRPASPGPPARRAPPQGNLGTPFSSFSKIVDPSGALNFNGKAILHAKGVDFSSGASFSISMNQFELEDELGKGNYGTVRKVLHKPTKVAMAMKEIRLELEDQKLNAILMELDILHRAVAPEIVEFYGAFFVEGCVYYCMEYMDAGSLDKLQGAGIQEPVLARISGAMVRGLKFLKDKLQIMHRDVKPTNVLVNRQGIIKLCDFGVSGQLEKSLAKTNIGCQSYMAPERIQGESVNNLGTYSVSSDVWSLGLSIIEAAMGKYPYPPETYANVFAQLTAIVQGDPPTLPDGFSDEACDFVARCLMKEPTRRATYSELLEHPFLIADSKRTDDEVDMRGWVEMAIEWREKERIKAAVTAELEL</sequence>
<accession>G4TAI9</accession>
<evidence type="ECO:0000256" key="8">
    <source>
        <dbReference type="ARBA" id="ARBA00038999"/>
    </source>
</evidence>
<dbReference type="InterPro" id="IPR000719">
    <property type="entry name" value="Prot_kinase_dom"/>
</dbReference>
<dbReference type="InterPro" id="IPR011009">
    <property type="entry name" value="Kinase-like_dom_sf"/>
</dbReference>
<dbReference type="InterPro" id="IPR017441">
    <property type="entry name" value="Protein_kinase_ATP_BS"/>
</dbReference>
<dbReference type="FunCoup" id="G4TAI9">
    <property type="interactions" value="197"/>
</dbReference>
<dbReference type="PROSITE" id="PS00107">
    <property type="entry name" value="PROTEIN_KINASE_ATP"/>
    <property type="match status" value="1"/>
</dbReference>
<keyword evidence="4 9" id="KW-0547">Nucleotide-binding</keyword>
<dbReference type="PROSITE" id="PS50011">
    <property type="entry name" value="PROTEIN_KINASE_DOM"/>
    <property type="match status" value="1"/>
</dbReference>
<evidence type="ECO:0000256" key="2">
    <source>
        <dbReference type="ARBA" id="ARBA00022553"/>
    </source>
</evidence>
<dbReference type="GO" id="GO:0005737">
    <property type="term" value="C:cytoplasm"/>
    <property type="evidence" value="ECO:0007669"/>
    <property type="project" value="UniProtKB-ARBA"/>
</dbReference>
<dbReference type="InParanoid" id="G4TAI9"/>
<dbReference type="SMART" id="SM00220">
    <property type="entry name" value="S_TKc"/>
    <property type="match status" value="1"/>
</dbReference>
<proteinExistence type="inferred from homology"/>
<dbReference type="Gene3D" id="3.30.200.20">
    <property type="entry name" value="Phosphorylase Kinase, domain 1"/>
    <property type="match status" value="1"/>
</dbReference>
<keyword evidence="2" id="KW-0597">Phosphoprotein</keyword>
<dbReference type="GO" id="GO:0005524">
    <property type="term" value="F:ATP binding"/>
    <property type="evidence" value="ECO:0007669"/>
    <property type="project" value="UniProtKB-UniRule"/>
</dbReference>
<reference evidence="13 14" key="1">
    <citation type="journal article" date="2011" name="PLoS Pathog.">
        <title>Endophytic Life Strategies Decoded by Genome and Transcriptome Analyses of the Mutualistic Root Symbiont Piriformospora indica.</title>
        <authorList>
            <person name="Zuccaro A."/>
            <person name="Lahrmann U."/>
            <person name="Guldener U."/>
            <person name="Langen G."/>
            <person name="Pfiffi S."/>
            <person name="Biedenkopf D."/>
            <person name="Wong P."/>
            <person name="Samans B."/>
            <person name="Grimm C."/>
            <person name="Basiewicz M."/>
            <person name="Murat C."/>
            <person name="Martin F."/>
            <person name="Kogel K.H."/>
        </authorList>
    </citation>
    <scope>NUCLEOTIDE SEQUENCE [LARGE SCALE GENOMIC DNA]</scope>
    <source>
        <strain evidence="13 14">DSM 11827</strain>
    </source>
</reference>
<dbReference type="GO" id="GO:0004708">
    <property type="term" value="F:MAP kinase kinase activity"/>
    <property type="evidence" value="ECO:0007669"/>
    <property type="project" value="UniProtKB-EC"/>
</dbReference>
<dbReference type="HOGENOM" id="CLU_000288_79_3_1"/>
<dbReference type="GO" id="GO:0038066">
    <property type="term" value="P:p38MAPK cascade"/>
    <property type="evidence" value="ECO:0007669"/>
    <property type="project" value="UniProtKB-ARBA"/>
</dbReference>
<dbReference type="PANTHER" id="PTHR48013:SF25">
    <property type="entry name" value="MAP KINASE KINASE PBS2"/>
    <property type="match status" value="1"/>
</dbReference>
<keyword evidence="1 10" id="KW-0723">Serine/threonine-protein kinase</keyword>
<evidence type="ECO:0000256" key="10">
    <source>
        <dbReference type="RuleBase" id="RU000304"/>
    </source>
</evidence>
<evidence type="ECO:0000256" key="9">
    <source>
        <dbReference type="PROSITE-ProRule" id="PRU10141"/>
    </source>
</evidence>
<feature type="binding site" evidence="9">
    <location>
        <position position="229"/>
    </location>
    <ligand>
        <name>ATP</name>
        <dbReference type="ChEBI" id="CHEBI:30616"/>
    </ligand>
</feature>
<evidence type="ECO:0000256" key="6">
    <source>
        <dbReference type="ARBA" id="ARBA00022840"/>
    </source>
</evidence>
<dbReference type="OrthoDB" id="10252354at2759"/>
<dbReference type="AlphaFoldDB" id="G4TAI9"/>
<keyword evidence="5 13" id="KW-0418">Kinase</keyword>
<gene>
    <name evidence="13" type="ORF">PIIN_02178</name>
</gene>
<evidence type="ECO:0000256" key="11">
    <source>
        <dbReference type="SAM" id="MobiDB-lite"/>
    </source>
</evidence>
<dbReference type="InterPro" id="IPR008271">
    <property type="entry name" value="Ser/Thr_kinase_AS"/>
</dbReference>
<keyword evidence="6 9" id="KW-0067">ATP-binding</keyword>
<feature type="region of interest" description="Disordered" evidence="11">
    <location>
        <begin position="78"/>
        <end position="155"/>
    </location>
</feature>
<protein>
    <recommendedName>
        <fullName evidence="8">mitogen-activated protein kinase kinase</fullName>
        <ecNumber evidence="8">2.7.12.2</ecNumber>
    </recommendedName>
</protein>
<dbReference type="FunFam" id="3.30.200.20:FF:000341">
    <property type="entry name" value="MAP kinase kinase PBS2"/>
    <property type="match status" value="1"/>
</dbReference>
<comment type="similarity">
    <text evidence="7">Belongs to the protein kinase superfamily. STE Ser/Thr protein kinase family. MAP kinase kinase subfamily.</text>
</comment>
<evidence type="ECO:0000256" key="4">
    <source>
        <dbReference type="ARBA" id="ARBA00022741"/>
    </source>
</evidence>
<dbReference type="OMA" id="RDWVNKC"/>
<dbReference type="GO" id="GO:0004674">
    <property type="term" value="F:protein serine/threonine kinase activity"/>
    <property type="evidence" value="ECO:0007669"/>
    <property type="project" value="UniProtKB-KW"/>
</dbReference>
<dbReference type="GO" id="GO:0032991">
    <property type="term" value="C:protein-containing complex"/>
    <property type="evidence" value="ECO:0007669"/>
    <property type="project" value="UniProtKB-ARBA"/>
</dbReference>
<comment type="caution">
    <text evidence="13">The sequence shown here is derived from an EMBL/GenBank/DDBJ whole genome shotgun (WGS) entry which is preliminary data.</text>
</comment>